<evidence type="ECO:0000313" key="2">
    <source>
        <dbReference type="Proteomes" id="UP001631969"/>
    </source>
</evidence>
<proteinExistence type="predicted"/>
<dbReference type="EMBL" id="JBJURJ010000027">
    <property type="protein sequence ID" value="MFM9332208.1"/>
    <property type="molecule type" value="Genomic_DNA"/>
</dbReference>
<gene>
    <name evidence="1" type="ORF">ACI1P1_28325</name>
</gene>
<reference evidence="1" key="1">
    <citation type="submission" date="2024-12" db="EMBL/GenBank/DDBJ databases">
        <authorList>
            <person name="Wu N."/>
        </authorList>
    </citation>
    <scope>NUCLEOTIDE SEQUENCE</scope>
    <source>
        <strain evidence="1">P15</strain>
    </source>
</reference>
<evidence type="ECO:0000313" key="1">
    <source>
        <dbReference type="EMBL" id="MFM9332208.1"/>
    </source>
</evidence>
<dbReference type="Proteomes" id="UP001631969">
    <property type="component" value="Unassembled WGS sequence"/>
</dbReference>
<sequence length="142" mass="15747">MAMRIRNPYYCIAGILAILFAVTHAWNGQSVELPKLDMDAVSLQTRIVFTYVWHIITAENLIFGIAFLMMSMVREPSKVRFAAWVIASILLVRLLVILGVTIILDASALGGTLLDSMAIIIYMILLLMGIKRRGNPPQSGRG</sequence>
<keyword evidence="2" id="KW-1185">Reference proteome</keyword>
<protein>
    <submittedName>
        <fullName evidence="1">Uncharacterized protein</fullName>
    </submittedName>
</protein>
<name>A0ACC7P5F2_9BACL</name>
<organism evidence="1 2">
    <name type="scientific">Paenibacillus mesotrionivorans</name>
    <dbReference type="NCBI Taxonomy" id="3160968"/>
    <lineage>
        <taxon>Bacteria</taxon>
        <taxon>Bacillati</taxon>
        <taxon>Bacillota</taxon>
        <taxon>Bacilli</taxon>
        <taxon>Bacillales</taxon>
        <taxon>Paenibacillaceae</taxon>
        <taxon>Paenibacillus</taxon>
    </lineage>
</organism>
<comment type="caution">
    <text evidence="1">The sequence shown here is derived from an EMBL/GenBank/DDBJ whole genome shotgun (WGS) entry which is preliminary data.</text>
</comment>
<accession>A0ACC7P5F2</accession>